<evidence type="ECO:0000256" key="2">
    <source>
        <dbReference type="SAM" id="Phobius"/>
    </source>
</evidence>
<dbReference type="InterPro" id="IPR014718">
    <property type="entry name" value="GH-type_carb-bd"/>
</dbReference>
<feature type="region of interest" description="Disordered" evidence="1">
    <location>
        <begin position="92"/>
        <end position="113"/>
    </location>
</feature>
<dbReference type="PANTHER" id="PTHR11122:SF39">
    <property type="entry name" value="GLUCOSE-6-PHOSPHATE 1-EPIMERASE"/>
    <property type="match status" value="1"/>
</dbReference>
<keyword evidence="2" id="KW-1133">Transmembrane helix</keyword>
<dbReference type="GO" id="GO:0047938">
    <property type="term" value="F:glucose-6-phosphate 1-epimerase activity"/>
    <property type="evidence" value="ECO:0007669"/>
    <property type="project" value="TreeGrafter"/>
</dbReference>
<keyword evidence="3" id="KW-0732">Signal</keyword>
<evidence type="ECO:0008006" key="5">
    <source>
        <dbReference type="Google" id="ProtNLM"/>
    </source>
</evidence>
<evidence type="ECO:0000256" key="1">
    <source>
        <dbReference type="SAM" id="MobiDB-lite"/>
    </source>
</evidence>
<evidence type="ECO:0000313" key="4">
    <source>
        <dbReference type="EMBL" id="CAD9514293.1"/>
    </source>
</evidence>
<keyword evidence="2" id="KW-0472">Membrane</keyword>
<dbReference type="SUPFAM" id="SSF74650">
    <property type="entry name" value="Galactose mutarotase-like"/>
    <property type="match status" value="1"/>
</dbReference>
<protein>
    <recommendedName>
        <fullName evidence="5">Glucose-6-phosphate 1-epimerase</fullName>
    </recommendedName>
</protein>
<dbReference type="Gene3D" id="2.70.98.10">
    <property type="match status" value="1"/>
</dbReference>
<organism evidence="4">
    <name type="scientific">Alexandrium andersonii</name>
    <dbReference type="NCBI Taxonomy" id="327968"/>
    <lineage>
        <taxon>Eukaryota</taxon>
        <taxon>Sar</taxon>
        <taxon>Alveolata</taxon>
        <taxon>Dinophyceae</taxon>
        <taxon>Gonyaulacales</taxon>
        <taxon>Pyrocystaceae</taxon>
        <taxon>Alexandrium</taxon>
    </lineage>
</organism>
<dbReference type="GO" id="GO:0005975">
    <property type="term" value="P:carbohydrate metabolic process"/>
    <property type="evidence" value="ECO:0007669"/>
    <property type="project" value="InterPro"/>
</dbReference>
<proteinExistence type="predicted"/>
<reference evidence="4" key="1">
    <citation type="submission" date="2021-01" db="EMBL/GenBank/DDBJ databases">
        <authorList>
            <person name="Corre E."/>
            <person name="Pelletier E."/>
            <person name="Niang G."/>
            <person name="Scheremetjew M."/>
            <person name="Finn R."/>
            <person name="Kale V."/>
            <person name="Holt S."/>
            <person name="Cochrane G."/>
            <person name="Meng A."/>
            <person name="Brown T."/>
            <person name="Cohen L."/>
        </authorList>
    </citation>
    <scope>NUCLEOTIDE SEQUENCE</scope>
    <source>
        <strain evidence="4">CCMP2222</strain>
    </source>
</reference>
<accession>A0A7S2N128</accession>
<name>A0A7S2N128_9DINO</name>
<keyword evidence="2" id="KW-0812">Transmembrane</keyword>
<dbReference type="InterPro" id="IPR008183">
    <property type="entry name" value="Aldose_1/G6P_1-epimerase"/>
</dbReference>
<dbReference type="InterPro" id="IPR011013">
    <property type="entry name" value="Gal_mutarotase_sf_dom"/>
</dbReference>
<feature type="chain" id="PRO_5030523942" description="Glucose-6-phosphate 1-epimerase" evidence="3">
    <location>
        <begin position="30"/>
        <end position="385"/>
    </location>
</feature>
<dbReference type="Pfam" id="PF01263">
    <property type="entry name" value="Aldose_epim"/>
    <property type="match status" value="1"/>
</dbReference>
<feature type="signal peptide" evidence="3">
    <location>
        <begin position="1"/>
        <end position="29"/>
    </location>
</feature>
<evidence type="ECO:0000256" key="3">
    <source>
        <dbReference type="SAM" id="SignalP"/>
    </source>
</evidence>
<feature type="transmembrane region" description="Helical" evidence="2">
    <location>
        <begin position="68"/>
        <end position="89"/>
    </location>
</feature>
<sequence>MDARSTPPARCLPAALAAAGALRVLGLTAAPLFAQPGAVGPKALASSPGLRGAQAEQLRGASEARQQAGVSTVAGVAAASIVGAAAAVAGRRSRRSRMPVRDGSSWGSMDYDASSSVDTSEQLPFVRLRRGADEAIVHLFGACVTSYKTNGTEWLAIRPDAKMDGSKPISGGLPLCFPQFGPGDLPQHGFARNTEWTLLEEPSEAGVCVLEMKDSEETRKIWPHAFRCELRVELQEGQLATTLKVENTSASDFSFTAAIHSYYDAFVPDCSITGEFEGKTKMDKTADPPKMTKGDSNTIKISKLTEEIYKEMLPGTVTITDPAKGSLDIVSSGGWRDVVLWNPYGDEAMGAERFVCVESAALASVPLAKGGIWEGNMNLVAKPKA</sequence>
<gene>
    <name evidence="4" type="ORF">AAND1436_LOCUS40101</name>
</gene>
<dbReference type="GO" id="GO:0005737">
    <property type="term" value="C:cytoplasm"/>
    <property type="evidence" value="ECO:0007669"/>
    <property type="project" value="TreeGrafter"/>
</dbReference>
<dbReference type="PANTHER" id="PTHR11122">
    <property type="entry name" value="APOSPORY-ASSOCIATED PROTEIN C-RELATED"/>
    <property type="match status" value="1"/>
</dbReference>
<dbReference type="GO" id="GO:0030246">
    <property type="term" value="F:carbohydrate binding"/>
    <property type="evidence" value="ECO:0007669"/>
    <property type="project" value="InterPro"/>
</dbReference>
<dbReference type="EMBL" id="HBGQ01083835">
    <property type="protein sequence ID" value="CAD9514293.1"/>
    <property type="molecule type" value="Transcribed_RNA"/>
</dbReference>
<dbReference type="AlphaFoldDB" id="A0A7S2N128"/>